<name>A0A502EEK6_9FLAO</name>
<gene>
    <name evidence="1" type="ORF">EAH81_20195</name>
</gene>
<dbReference type="RefSeq" id="WP_140510458.1">
    <property type="nucleotide sequence ID" value="NZ_RCZH01000015.1"/>
</dbReference>
<dbReference type="EMBL" id="RCZH01000015">
    <property type="protein sequence ID" value="TPG36145.1"/>
    <property type="molecule type" value="Genomic_DNA"/>
</dbReference>
<protein>
    <submittedName>
        <fullName evidence="1">Uncharacterized protein</fullName>
    </submittedName>
</protein>
<dbReference type="Proteomes" id="UP000319700">
    <property type="component" value="Unassembled WGS sequence"/>
</dbReference>
<dbReference type="AlphaFoldDB" id="A0A502EEK6"/>
<comment type="caution">
    <text evidence="1">The sequence shown here is derived from an EMBL/GenBank/DDBJ whole genome shotgun (WGS) entry which is preliminary data.</text>
</comment>
<proteinExistence type="predicted"/>
<sequence>MPKTMTDALLKILNQTRSKDVFPSLEIKEAIVDAFFPENTNILTQNLSNVTSAFYGLLLKNIGATFGNDKMDSHSKKLFYELGKLKTMQALEVNPKIERDTRTFAAVVIYAIYNSSPEYNFKIIKYTPKNTIIELAGVDRYLKILTELGIVEHITIPTFLPFVEGIKDIVKFDCEIEYTFERTDQNFNIKSVYNIKQN</sequence>
<organism evidence="1 2">
    <name type="scientific">Flavobacterium pectinovorum</name>
    <dbReference type="NCBI Taxonomy" id="29533"/>
    <lineage>
        <taxon>Bacteria</taxon>
        <taxon>Pseudomonadati</taxon>
        <taxon>Bacteroidota</taxon>
        <taxon>Flavobacteriia</taxon>
        <taxon>Flavobacteriales</taxon>
        <taxon>Flavobacteriaceae</taxon>
        <taxon>Flavobacterium</taxon>
    </lineage>
</organism>
<evidence type="ECO:0000313" key="2">
    <source>
        <dbReference type="Proteomes" id="UP000319700"/>
    </source>
</evidence>
<dbReference type="OrthoDB" id="649053at2"/>
<evidence type="ECO:0000313" key="1">
    <source>
        <dbReference type="EMBL" id="TPG36145.1"/>
    </source>
</evidence>
<reference evidence="1 2" key="1">
    <citation type="journal article" date="2019" name="Environ. Microbiol.">
        <title>Species interactions and distinct microbial communities in high Arctic permafrost affected cryosols are associated with the CH4 and CO2 gas fluxes.</title>
        <authorList>
            <person name="Altshuler I."/>
            <person name="Hamel J."/>
            <person name="Turney S."/>
            <person name="Magnuson E."/>
            <person name="Levesque R."/>
            <person name="Greer C."/>
            <person name="Whyte L.G."/>
        </authorList>
    </citation>
    <scope>NUCLEOTIDE SEQUENCE [LARGE SCALE GENOMIC DNA]</scope>
    <source>
        <strain evidence="1 2">42</strain>
    </source>
</reference>
<accession>A0A502EEK6</accession>
<keyword evidence="2" id="KW-1185">Reference proteome</keyword>